<reference evidence="1 2" key="1">
    <citation type="submission" date="2017-06" db="EMBL/GenBank/DDBJ databases">
        <title>Comparative genomic analysis of Ambrosia Fusariam Clade fungi.</title>
        <authorList>
            <person name="Stajich J.E."/>
            <person name="Carrillo J."/>
            <person name="Kijimoto T."/>
            <person name="Eskalen A."/>
            <person name="O'Donnell K."/>
            <person name="Kasson M."/>
        </authorList>
    </citation>
    <scope>NUCLEOTIDE SEQUENCE [LARGE SCALE GENOMIC DNA]</scope>
    <source>
        <strain evidence="1 2">NRRL62579</strain>
    </source>
</reference>
<comment type="caution">
    <text evidence="1">The sequence shown here is derived from an EMBL/GenBank/DDBJ whole genome shotgun (WGS) entry which is preliminary data.</text>
</comment>
<evidence type="ECO:0000313" key="1">
    <source>
        <dbReference type="EMBL" id="RSL84629.1"/>
    </source>
</evidence>
<dbReference type="EMBL" id="NKCK01000344">
    <property type="protein sequence ID" value="RSL84629.1"/>
    <property type="molecule type" value="Genomic_DNA"/>
</dbReference>
<protein>
    <submittedName>
        <fullName evidence="1">Uncharacterized protein</fullName>
    </submittedName>
</protein>
<accession>A0A428S443</accession>
<organism evidence="1 2">
    <name type="scientific">Fusarium oligoseptatum</name>
    <dbReference type="NCBI Taxonomy" id="2604345"/>
    <lineage>
        <taxon>Eukaryota</taxon>
        <taxon>Fungi</taxon>
        <taxon>Dikarya</taxon>
        <taxon>Ascomycota</taxon>
        <taxon>Pezizomycotina</taxon>
        <taxon>Sordariomycetes</taxon>
        <taxon>Hypocreomycetidae</taxon>
        <taxon>Hypocreales</taxon>
        <taxon>Nectriaceae</taxon>
        <taxon>Fusarium</taxon>
        <taxon>Fusarium solani species complex</taxon>
    </lineage>
</organism>
<evidence type="ECO:0000313" key="2">
    <source>
        <dbReference type="Proteomes" id="UP000287144"/>
    </source>
</evidence>
<name>A0A428S443_9HYPO</name>
<dbReference type="AlphaFoldDB" id="A0A428S443"/>
<sequence length="213" mass="24629">MADSDLGNQSQQSEDEKPYRLISLMLVDRLATLEITDEDLSQVSGIVETMLSDAQATMERARQAWDMFRAKRSSVESLTDFNRNRYEALYTHLQDCFPEGHPTYFKDLTQGYIECRNVIGSRFEELRVEGREIESMELEALNQAVEASVCFRACEEMMKRRDPQNEGMSAHQEHDGSSLQVEQNHTMSIDELAAEVETYYRVFVQLLDIEQLH</sequence>
<keyword evidence="2" id="KW-1185">Reference proteome</keyword>
<gene>
    <name evidence="1" type="ORF">CEP52_016386</name>
</gene>
<dbReference type="Proteomes" id="UP000287144">
    <property type="component" value="Unassembled WGS sequence"/>
</dbReference>
<proteinExistence type="predicted"/>